<dbReference type="OrthoDB" id="9796287at2"/>
<dbReference type="InterPro" id="IPR017703">
    <property type="entry name" value="YgfZ/GCV_T_CS"/>
</dbReference>
<protein>
    <submittedName>
        <fullName evidence="2">Folate-binding protein YgfZ</fullName>
    </submittedName>
    <submittedName>
        <fullName evidence="3">Putative global regulator</fullName>
    </submittedName>
</protein>
<evidence type="ECO:0000313" key="3">
    <source>
        <dbReference type="EMBL" id="VEH69189.1"/>
    </source>
</evidence>
<dbReference type="InterPro" id="IPR027266">
    <property type="entry name" value="TrmE/GcvT-like"/>
</dbReference>
<dbReference type="PANTHER" id="PTHR22602:SF0">
    <property type="entry name" value="TRANSFERASE CAF17, MITOCHONDRIAL-RELATED"/>
    <property type="match status" value="1"/>
</dbReference>
<dbReference type="PANTHER" id="PTHR22602">
    <property type="entry name" value="TRANSFERASE CAF17, MITOCHONDRIAL-RELATED"/>
    <property type="match status" value="1"/>
</dbReference>
<dbReference type="Proteomes" id="UP000677180">
    <property type="component" value="Chromosome"/>
</dbReference>
<reference evidence="3 4" key="1">
    <citation type="submission" date="2018-12" db="EMBL/GenBank/DDBJ databases">
        <authorList>
            <consortium name="Pathogen Informatics"/>
        </authorList>
    </citation>
    <scope>NUCLEOTIDE SEQUENCE [LARGE SCALE GENOMIC DNA]</scope>
    <source>
        <strain evidence="3 4">NCTC12967</strain>
    </source>
</reference>
<dbReference type="PIRSF" id="PIRSF006487">
    <property type="entry name" value="GcvT"/>
    <property type="match status" value="1"/>
</dbReference>
<name>A0A3N4DA62_9ACTN</name>
<evidence type="ECO:0000313" key="4">
    <source>
        <dbReference type="Proteomes" id="UP000273044"/>
    </source>
</evidence>
<dbReference type="RefSeq" id="WP_014845587.1">
    <property type="nucleotide sequence ID" value="NZ_CAURRE010000022.1"/>
</dbReference>
<sequence length="311" mass="33283">MNAILVEDGVDAGLVWHHGNPVAEARAIEAGDAVVDLSNRDILEITGADRLGWLHSLTSQHLESLGAGESFEALVLSPNGHVEHVLAGVDDGTRMLAWTEPGRAAALVDFLTSMRFMMRVEVRPRDDLRLTWVGDDVEVPGDWARRPALGGREVFRPADAALPEGRPAGIWAFDAHRIASGVPRIFVDTDARTIPNEIGLFGTHLDKGCYRGQETVARVHNLGRPPRRLTLLHLDGTAEALPAAGSALEVGGRAVGFAGSSARHHELGPIALALVKRAVPTDATLTVDGIAAAQETLVDPEVGLHFRANLR</sequence>
<keyword evidence="1" id="KW-0809">Transit peptide</keyword>
<evidence type="ECO:0000256" key="1">
    <source>
        <dbReference type="ARBA" id="ARBA00022946"/>
    </source>
</evidence>
<proteinExistence type="predicted"/>
<dbReference type="OMA" id="DHRTIPH"/>
<dbReference type="Gene3D" id="3.30.1360.120">
    <property type="entry name" value="Probable tRNA modification gtpase trme, domain 1"/>
    <property type="match status" value="2"/>
</dbReference>
<accession>A0A3N4DA62</accession>
<dbReference type="Proteomes" id="UP000273044">
    <property type="component" value="Chromosome"/>
</dbReference>
<dbReference type="GeneID" id="64405950"/>
<dbReference type="NCBIfam" id="TIGR03317">
    <property type="entry name" value="ygfZ_signature"/>
    <property type="match status" value="1"/>
</dbReference>
<gene>
    <name evidence="2" type="ORF">J5A53_13425</name>
    <name evidence="3" type="ORF">NCTC12967_00453</name>
</gene>
<organism evidence="3 4">
    <name type="scientific">Arachnia propionica</name>
    <dbReference type="NCBI Taxonomy" id="1750"/>
    <lineage>
        <taxon>Bacteria</taxon>
        <taxon>Bacillati</taxon>
        <taxon>Actinomycetota</taxon>
        <taxon>Actinomycetes</taxon>
        <taxon>Propionibacteriales</taxon>
        <taxon>Propionibacteriaceae</taxon>
        <taxon>Arachnia</taxon>
    </lineage>
</organism>
<evidence type="ECO:0000313" key="2">
    <source>
        <dbReference type="EMBL" id="QUC10751.1"/>
    </source>
</evidence>
<dbReference type="EMBL" id="LR134406">
    <property type="protein sequence ID" value="VEH69189.1"/>
    <property type="molecule type" value="Genomic_DNA"/>
</dbReference>
<reference evidence="2" key="2">
    <citation type="submission" date="2021-03" db="EMBL/GenBank/DDBJ databases">
        <title>Human Oral Microbial Genomes.</title>
        <authorList>
            <person name="Johnston C.D."/>
            <person name="Chen T."/>
            <person name="Dewhirst F.E."/>
        </authorList>
    </citation>
    <scope>NUCLEOTIDE SEQUENCE</scope>
    <source>
        <strain evidence="2">F0714</strain>
    </source>
</reference>
<dbReference type="EMBL" id="CP072385">
    <property type="protein sequence ID" value="QUC10751.1"/>
    <property type="molecule type" value="Genomic_DNA"/>
</dbReference>
<dbReference type="GO" id="GO:0016226">
    <property type="term" value="P:iron-sulfur cluster assembly"/>
    <property type="evidence" value="ECO:0007669"/>
    <property type="project" value="TreeGrafter"/>
</dbReference>
<dbReference type="InterPro" id="IPR045179">
    <property type="entry name" value="YgfZ/GcvT"/>
</dbReference>
<dbReference type="SUPFAM" id="SSF103025">
    <property type="entry name" value="Folate-binding domain"/>
    <property type="match status" value="1"/>
</dbReference>
<dbReference type="AlphaFoldDB" id="A0A3N4DA62"/>
<keyword evidence="4" id="KW-1185">Reference proteome</keyword>